<dbReference type="GO" id="GO:0005886">
    <property type="term" value="C:plasma membrane"/>
    <property type="evidence" value="ECO:0007669"/>
    <property type="project" value="UniProtKB-SubCell"/>
</dbReference>
<evidence type="ECO:0000313" key="4">
    <source>
        <dbReference type="EMBL" id="TDS77367.1"/>
    </source>
</evidence>
<accession>A0A4R7FLT7</accession>
<dbReference type="EMBL" id="SOAM01000002">
    <property type="protein sequence ID" value="TDS77367.1"/>
    <property type="molecule type" value="Genomic_DNA"/>
</dbReference>
<feature type="transmembrane region" description="Helical" evidence="3">
    <location>
        <begin position="63"/>
        <end position="91"/>
    </location>
</feature>
<dbReference type="PANTHER" id="PTHR34295:SF1">
    <property type="entry name" value="BIOTIN TRANSPORTER BIOY"/>
    <property type="match status" value="1"/>
</dbReference>
<keyword evidence="3" id="KW-1133">Transmembrane helix</keyword>
<dbReference type="Gene3D" id="1.10.1760.20">
    <property type="match status" value="1"/>
</dbReference>
<keyword evidence="5" id="KW-1185">Reference proteome</keyword>
<evidence type="ECO:0000256" key="1">
    <source>
        <dbReference type="ARBA" id="ARBA00010692"/>
    </source>
</evidence>
<comment type="caution">
    <text evidence="4">The sequence shown here is derived from an EMBL/GenBank/DDBJ whole genome shotgun (WGS) entry which is preliminary data.</text>
</comment>
<organism evidence="4 5">
    <name type="scientific">Amnibacterium kyonggiense</name>
    <dbReference type="NCBI Taxonomy" id="595671"/>
    <lineage>
        <taxon>Bacteria</taxon>
        <taxon>Bacillati</taxon>
        <taxon>Actinomycetota</taxon>
        <taxon>Actinomycetes</taxon>
        <taxon>Micrococcales</taxon>
        <taxon>Microbacteriaceae</taxon>
        <taxon>Amnibacterium</taxon>
    </lineage>
</organism>
<feature type="transmembrane region" description="Helical" evidence="3">
    <location>
        <begin position="103"/>
        <end position="126"/>
    </location>
</feature>
<dbReference type="Proteomes" id="UP000295344">
    <property type="component" value="Unassembled WGS sequence"/>
</dbReference>
<feature type="transmembrane region" description="Helical" evidence="3">
    <location>
        <begin position="33"/>
        <end position="51"/>
    </location>
</feature>
<feature type="transmembrane region" description="Helical" evidence="3">
    <location>
        <begin position="138"/>
        <end position="160"/>
    </location>
</feature>
<protein>
    <recommendedName>
        <fullName evidence="2">Biotin transporter</fullName>
    </recommendedName>
</protein>
<evidence type="ECO:0000256" key="2">
    <source>
        <dbReference type="PIRNR" id="PIRNR016661"/>
    </source>
</evidence>
<dbReference type="RefSeq" id="WP_133766445.1">
    <property type="nucleotide sequence ID" value="NZ_BAAARP010000002.1"/>
</dbReference>
<dbReference type="Pfam" id="PF02632">
    <property type="entry name" value="BioY"/>
    <property type="match status" value="1"/>
</dbReference>
<feature type="transmembrane region" description="Helical" evidence="3">
    <location>
        <begin position="180"/>
        <end position="208"/>
    </location>
</feature>
<keyword evidence="3" id="KW-0812">Transmembrane</keyword>
<gene>
    <name evidence="4" type="ORF">CLV52_2311</name>
</gene>
<proteinExistence type="inferred from homology"/>
<comment type="subcellular location">
    <subcellularLocation>
        <location evidence="2">Cell membrane</location>
        <topology evidence="2">Multi-pass membrane protein</topology>
    </subcellularLocation>
</comment>
<sequence>MSLSLAPSRPVLADRVLPAALRLSKGRSLATDAALVVGGAALTAALAQLYIPMWPIPMTGQTFAVLLVGTVLGSLRGSLSMALYLVAGVLGAPVFAEHTSGSLFALTSGGFIIGFIAAAALVGWLAQREWDRRVVGTVVSFAAGTVVMYAFGLPWLAVSLGDLGPAVWHDFLHFDSLGAAVWGAGVAPFLVGDVVKAVVAGLLLPAAWKGVSHLRSR</sequence>
<evidence type="ECO:0000313" key="5">
    <source>
        <dbReference type="Proteomes" id="UP000295344"/>
    </source>
</evidence>
<dbReference type="AlphaFoldDB" id="A0A4R7FLT7"/>
<dbReference type="PANTHER" id="PTHR34295">
    <property type="entry name" value="BIOTIN TRANSPORTER BIOY"/>
    <property type="match status" value="1"/>
</dbReference>
<comment type="similarity">
    <text evidence="1 2">Belongs to the BioY family.</text>
</comment>
<dbReference type="InterPro" id="IPR003784">
    <property type="entry name" value="BioY"/>
</dbReference>
<keyword evidence="2 3" id="KW-0472">Membrane</keyword>
<keyword evidence="2" id="KW-1003">Cell membrane</keyword>
<dbReference type="GO" id="GO:0015225">
    <property type="term" value="F:biotin transmembrane transporter activity"/>
    <property type="evidence" value="ECO:0007669"/>
    <property type="project" value="UniProtKB-UniRule"/>
</dbReference>
<name>A0A4R7FLT7_9MICO</name>
<keyword evidence="2" id="KW-0813">Transport</keyword>
<dbReference type="PIRSF" id="PIRSF016661">
    <property type="entry name" value="BioY"/>
    <property type="match status" value="1"/>
</dbReference>
<reference evidence="4 5" key="1">
    <citation type="submission" date="2019-03" db="EMBL/GenBank/DDBJ databases">
        <title>Genomic Encyclopedia of Archaeal and Bacterial Type Strains, Phase II (KMG-II): from individual species to whole genera.</title>
        <authorList>
            <person name="Goeker M."/>
        </authorList>
    </citation>
    <scope>NUCLEOTIDE SEQUENCE [LARGE SCALE GENOMIC DNA]</scope>
    <source>
        <strain evidence="4 5">DSM 24782</strain>
    </source>
</reference>
<evidence type="ECO:0000256" key="3">
    <source>
        <dbReference type="SAM" id="Phobius"/>
    </source>
</evidence>
<dbReference type="OrthoDB" id="1496139at2"/>